<proteinExistence type="predicted"/>
<accession>A0AAE3XQ00</accession>
<keyword evidence="3" id="KW-1185">Reference proteome</keyword>
<name>A0AAE3XQ00_9BACT</name>
<reference evidence="2" key="1">
    <citation type="submission" date="2023-07" db="EMBL/GenBank/DDBJ databases">
        <title>Genomic Encyclopedia of Type Strains, Phase IV (KMG-IV): sequencing the most valuable type-strain genomes for metagenomic binning, comparative biology and taxonomic classification.</title>
        <authorList>
            <person name="Goeker M."/>
        </authorList>
    </citation>
    <scope>NUCLEOTIDE SEQUENCE</scope>
    <source>
        <strain evidence="2">DSM 26174</strain>
    </source>
</reference>
<organism evidence="2 3">
    <name type="scientific">Aureibacter tunicatorum</name>
    <dbReference type="NCBI Taxonomy" id="866807"/>
    <lineage>
        <taxon>Bacteria</taxon>
        <taxon>Pseudomonadati</taxon>
        <taxon>Bacteroidota</taxon>
        <taxon>Cytophagia</taxon>
        <taxon>Cytophagales</taxon>
        <taxon>Persicobacteraceae</taxon>
        <taxon>Aureibacter</taxon>
    </lineage>
</organism>
<dbReference type="Proteomes" id="UP001185092">
    <property type="component" value="Unassembled WGS sequence"/>
</dbReference>
<feature type="region of interest" description="Disordered" evidence="1">
    <location>
        <begin position="20"/>
        <end position="49"/>
    </location>
</feature>
<evidence type="ECO:0000313" key="2">
    <source>
        <dbReference type="EMBL" id="MDR6241007.1"/>
    </source>
</evidence>
<protein>
    <submittedName>
        <fullName evidence="2">Uncharacterized protein</fullName>
    </submittedName>
</protein>
<dbReference type="AlphaFoldDB" id="A0AAE3XQ00"/>
<dbReference type="RefSeq" id="WP_309941443.1">
    <property type="nucleotide sequence ID" value="NZ_AP025305.1"/>
</dbReference>
<evidence type="ECO:0000313" key="3">
    <source>
        <dbReference type="Proteomes" id="UP001185092"/>
    </source>
</evidence>
<gene>
    <name evidence="2" type="ORF">HNQ88_004083</name>
</gene>
<sequence length="491" mass="54583">MQYAVLKSFEKTKPFSKNNGIGISKLPIQRATKTKPSKQTEEFEEDFWPKTAKETTWTPTLPSVDFDTDEEFDEFSEDLLKQKTSKSKSFKDIVTSRVSAKLKITEADPHQETLRTELGKSMKDLLMVKSDAKMDFVAVCDRVDRGVGIADTASSIVEKAGKYVGKFLSGNDSKIAGKVEELSGVVGTCLGAISPFLEILRKIYRFGKHLMASEKDQYSKKEHASEGFSFFENCIKAARSILSATVEVMSLVSQVPGPVKDLVPGIGTLLSIIDIARKVLSLRKNVGRFIKMKKQKSWLLEDSHSAGILSTIFTEENGTDEDELDRKLSDTKTLPDQEAKVYKEFALVRELKKVNRKRIVRETFQIGLRINGIIADVLRYGGVSAAASIGMSAGGTALSIGSAAVRKVKQSIRNKGYGDSRKTSTAKKEKRVQMSKYIFHMIMGLSSEDQDEADRISDYIRACGISVKEFVRAKTTEDRFKLLVSSIEVRG</sequence>
<dbReference type="EMBL" id="JAVDQD010000006">
    <property type="protein sequence ID" value="MDR6241007.1"/>
    <property type="molecule type" value="Genomic_DNA"/>
</dbReference>
<comment type="caution">
    <text evidence="2">The sequence shown here is derived from an EMBL/GenBank/DDBJ whole genome shotgun (WGS) entry which is preliminary data.</text>
</comment>
<evidence type="ECO:0000256" key="1">
    <source>
        <dbReference type="SAM" id="MobiDB-lite"/>
    </source>
</evidence>